<comment type="caution">
    <text evidence="2">The sequence shown here is derived from an EMBL/GenBank/DDBJ whole genome shotgun (WGS) entry which is preliminary data.</text>
</comment>
<reference evidence="2 3" key="1">
    <citation type="journal article" date="2017" name="Genome Biol. Evol.">
        <title>Phytophthora megakarya and P. palmivora, closely related causal agents of cacao black pod rot, underwent increases in genome sizes and gene numbers by different mechanisms.</title>
        <authorList>
            <person name="Ali S.S."/>
            <person name="Shao J."/>
            <person name="Lary D.J."/>
            <person name="Kronmiller B."/>
            <person name="Shen D."/>
            <person name="Strem M.D."/>
            <person name="Amoako-Attah I."/>
            <person name="Akrofi A.Y."/>
            <person name="Begoude B.A."/>
            <person name="Ten Hoopen G.M."/>
            <person name="Coulibaly K."/>
            <person name="Kebe B.I."/>
            <person name="Melnick R.L."/>
            <person name="Guiltinan M.J."/>
            <person name="Tyler B.M."/>
            <person name="Meinhardt L.W."/>
            <person name="Bailey B.A."/>
        </authorList>
    </citation>
    <scope>NUCLEOTIDE SEQUENCE [LARGE SCALE GENOMIC DNA]</scope>
    <source>
        <strain evidence="3">sbr112.9</strain>
    </source>
</reference>
<dbReference type="EMBL" id="NCKW01010371">
    <property type="protein sequence ID" value="POM65273.1"/>
    <property type="molecule type" value="Genomic_DNA"/>
</dbReference>
<organism evidence="2 3">
    <name type="scientific">Phytophthora palmivora</name>
    <dbReference type="NCBI Taxonomy" id="4796"/>
    <lineage>
        <taxon>Eukaryota</taxon>
        <taxon>Sar</taxon>
        <taxon>Stramenopiles</taxon>
        <taxon>Oomycota</taxon>
        <taxon>Peronosporomycetes</taxon>
        <taxon>Peronosporales</taxon>
        <taxon>Peronosporaceae</taxon>
        <taxon>Phytophthora</taxon>
    </lineage>
</organism>
<feature type="non-terminal residue" evidence="2">
    <location>
        <position position="165"/>
    </location>
</feature>
<dbReference type="Proteomes" id="UP000237271">
    <property type="component" value="Unassembled WGS sequence"/>
</dbReference>
<dbReference type="AlphaFoldDB" id="A0A2P4XI88"/>
<name>A0A2P4XI88_9STRA</name>
<feature type="region of interest" description="Disordered" evidence="1">
    <location>
        <begin position="42"/>
        <end position="65"/>
    </location>
</feature>
<gene>
    <name evidence="2" type="ORF">PHPALM_19038</name>
</gene>
<feature type="compositionally biased region" description="Basic residues" evidence="1">
    <location>
        <begin position="43"/>
        <end position="53"/>
    </location>
</feature>
<evidence type="ECO:0000313" key="3">
    <source>
        <dbReference type="Proteomes" id="UP000237271"/>
    </source>
</evidence>
<sequence>MLSAVMLRTLTTRGVPAVCSSRLAPTIGPAVLSVSFSSPAANRRARRLRRAKASKASSPDPRTPSILADIEQLSRNGLAQRVEMPTELLGRLTSVIRGRTHSQLETLRQKHVGDRRNTRQVPLDMSKTPLGWTMDRNQQIPPFVYGPGNPLAYLSYEMEATYACT</sequence>
<proteinExistence type="predicted"/>
<keyword evidence="3" id="KW-1185">Reference proteome</keyword>
<protein>
    <submittedName>
        <fullName evidence="2">Uncharacterized protein</fullName>
    </submittedName>
</protein>
<evidence type="ECO:0000313" key="2">
    <source>
        <dbReference type="EMBL" id="POM65273.1"/>
    </source>
</evidence>
<accession>A0A2P4XI88</accession>
<evidence type="ECO:0000256" key="1">
    <source>
        <dbReference type="SAM" id="MobiDB-lite"/>
    </source>
</evidence>